<dbReference type="AlphaFoldDB" id="A0A402BJ97"/>
<proteinExistence type="predicted"/>
<name>A0A402BJ97_9CHLR</name>
<dbReference type="InterPro" id="IPR001387">
    <property type="entry name" value="Cro/C1-type_HTH"/>
</dbReference>
<protein>
    <recommendedName>
        <fullName evidence="3">HTH cro/C1-type domain-containing protein</fullName>
    </recommendedName>
</protein>
<keyword evidence="2" id="KW-1185">Reference proteome</keyword>
<dbReference type="Gene3D" id="1.25.40.10">
    <property type="entry name" value="Tetratricopeptide repeat domain"/>
    <property type="match status" value="1"/>
</dbReference>
<comment type="caution">
    <text evidence="1">The sequence shown here is derived from an EMBL/GenBank/DDBJ whole genome shotgun (WGS) entry which is preliminary data.</text>
</comment>
<reference evidence="2" key="1">
    <citation type="submission" date="2018-12" db="EMBL/GenBank/DDBJ databases">
        <title>Tengunoibacter tsumagoiensis gen. nov., sp. nov., Dictyobacter kobayashii sp. nov., D. alpinus sp. nov., and D. joshuensis sp. nov. and description of Dictyobacteraceae fam. nov. within the order Ktedonobacterales isolated from Tengu-no-mugimeshi.</title>
        <authorList>
            <person name="Wang C.M."/>
            <person name="Zheng Y."/>
            <person name="Sakai Y."/>
            <person name="Toyoda A."/>
            <person name="Minakuchi Y."/>
            <person name="Abe K."/>
            <person name="Yokota A."/>
            <person name="Yabe S."/>
        </authorList>
    </citation>
    <scope>NUCLEOTIDE SEQUENCE [LARGE SCALE GENOMIC DNA]</scope>
    <source>
        <strain evidence="2">Uno16</strain>
    </source>
</reference>
<evidence type="ECO:0008006" key="3">
    <source>
        <dbReference type="Google" id="ProtNLM"/>
    </source>
</evidence>
<organism evidence="1 2">
    <name type="scientific">Dictyobacter alpinus</name>
    <dbReference type="NCBI Taxonomy" id="2014873"/>
    <lineage>
        <taxon>Bacteria</taxon>
        <taxon>Bacillati</taxon>
        <taxon>Chloroflexota</taxon>
        <taxon>Ktedonobacteria</taxon>
        <taxon>Ktedonobacterales</taxon>
        <taxon>Dictyobacteraceae</taxon>
        <taxon>Dictyobacter</taxon>
    </lineage>
</organism>
<evidence type="ECO:0000313" key="2">
    <source>
        <dbReference type="Proteomes" id="UP000287171"/>
    </source>
</evidence>
<dbReference type="CDD" id="cd00093">
    <property type="entry name" value="HTH_XRE"/>
    <property type="match status" value="1"/>
</dbReference>
<dbReference type="InterPro" id="IPR011990">
    <property type="entry name" value="TPR-like_helical_dom_sf"/>
</dbReference>
<dbReference type="EMBL" id="BIFT01000002">
    <property type="protein sequence ID" value="GCE31392.1"/>
    <property type="molecule type" value="Genomic_DNA"/>
</dbReference>
<evidence type="ECO:0000313" key="1">
    <source>
        <dbReference type="EMBL" id="GCE31392.1"/>
    </source>
</evidence>
<dbReference type="Proteomes" id="UP000287171">
    <property type="component" value="Unassembled WGS sequence"/>
</dbReference>
<sequence>MGMEQDWWVREGYYPFSAGSDDDAGYPHPGQVIKYYRTQKQWKRSDGKIGRCRQKDIAGALGITESRVRAMENTGDGLNSVARRRLLIELLGIPPVLLGLSMIPDVEKATNLGATTRQLDMSTIRWYQSSLGDSWELYYTGAAPNLPENLANKIGHLRNIVPQVTSQQKTLLLALQCRFYFLAARVASDQNDQLRATSFLLSSKKIANQLNDPDLIASTHFWHGRMLLENNKFAQARTELSKAMQYAPQLQSLQLRGGIYLEAGLAHAYTAQTASEKKFTLTLFDEANSVLKKSNGKQIDDSYIKVNAGRYHQFRAEALIALKQPESALQELEYAEQHTSPDLTRRRTYIEILKAKAAVDQKDYIFASYTLREALKNCRSIKSDVNISFIKEIVTDLSQTPYAKSIEVVSLRKELGL</sequence>
<accession>A0A402BJ97</accession>
<dbReference type="SUPFAM" id="SSF48452">
    <property type="entry name" value="TPR-like"/>
    <property type="match status" value="1"/>
</dbReference>
<gene>
    <name evidence="1" type="ORF">KDA_68760</name>
</gene>